<dbReference type="SMART" id="SM00635">
    <property type="entry name" value="BID_2"/>
    <property type="match status" value="1"/>
</dbReference>
<proteinExistence type="inferred from homology"/>
<feature type="domain" description="NlpC/P60" evidence="5">
    <location>
        <begin position="414"/>
        <end position="556"/>
    </location>
</feature>
<dbReference type="Proteomes" id="UP000637513">
    <property type="component" value="Unassembled WGS sequence"/>
</dbReference>
<accession>A0ABR7MU59</accession>
<keyword evidence="2" id="KW-0645">Protease</keyword>
<dbReference type="InterPro" id="IPR038765">
    <property type="entry name" value="Papain-like_cys_pep_sf"/>
</dbReference>
<dbReference type="InterPro" id="IPR008964">
    <property type="entry name" value="Invasin/intimin_cell_adhesion"/>
</dbReference>
<dbReference type="SUPFAM" id="SSF49373">
    <property type="entry name" value="Invasin/intimin cell-adhesion fragments"/>
    <property type="match status" value="1"/>
</dbReference>
<organism evidence="6 7">
    <name type="scientific">Jutongia hominis</name>
    <dbReference type="NCBI Taxonomy" id="2763664"/>
    <lineage>
        <taxon>Bacteria</taxon>
        <taxon>Bacillati</taxon>
        <taxon>Bacillota</taxon>
        <taxon>Clostridia</taxon>
        <taxon>Lachnospirales</taxon>
        <taxon>Lachnospiraceae</taxon>
        <taxon>Jutongia</taxon>
    </lineage>
</organism>
<evidence type="ECO:0000256" key="1">
    <source>
        <dbReference type="ARBA" id="ARBA00007074"/>
    </source>
</evidence>
<comment type="similarity">
    <text evidence="1">Belongs to the peptidase C40 family.</text>
</comment>
<sequence>MYQKTKGFLCILLGIFFVLGFSGTAKVSAAQGVLAHETLHMYAGASVDMDEEISDPTYRIQKITIVTPENSNSIVVSNKHILEAKNAGTTTAQITLVSIKNEEETLDCQVMIIVHEVEKLTMAYGSATRLAAFDYYNPYQEKYTFSNQGAVFNQDYQVVVRGLKTVDVHVTKNNKTFLVAQITVEALSLKNAVVARAVNTTPYQTEVLGYTALGSEKISYISDNTAIADAAEAVVPKKVGTCNITVRFTAANDDTADLPMQFIVTNPSFTQKRVILAKGLSKQVSLRGCSAYSTIENTQPKGTKAYFKNNNTIYAKAAGIVKLYLVVDGKQVEIDVIVSNPRFTQNAVAMYKGASKNLSIAGLQKGYSKISFRSLNKKLMTISKSGKIKAKKVGYGYIEVTSDGKTFRVLVQIAKKKAYQATRKAIQISKRKTTYSQARRMSKKYYDCSSLVSRVYRQYGQYFGQRRGWSPVAAGIGYWCTNHKKVLFKKAASYKTLLPGDLIFYSYEKNGRYRNISHIEMYVGNGKNVSASSSYGRVVHYDYHTSCTVLIARPCK</sequence>
<reference evidence="6 7" key="1">
    <citation type="submission" date="2020-08" db="EMBL/GenBank/DDBJ databases">
        <title>Genome public.</title>
        <authorList>
            <person name="Liu C."/>
            <person name="Sun Q."/>
        </authorList>
    </citation>
    <scope>NUCLEOTIDE SEQUENCE [LARGE SCALE GENOMIC DNA]</scope>
    <source>
        <strain evidence="6 7">BX3</strain>
    </source>
</reference>
<evidence type="ECO:0000259" key="5">
    <source>
        <dbReference type="PROSITE" id="PS51935"/>
    </source>
</evidence>
<evidence type="ECO:0000256" key="4">
    <source>
        <dbReference type="ARBA" id="ARBA00022807"/>
    </source>
</evidence>
<name>A0ABR7MU59_9FIRM</name>
<dbReference type="SUPFAM" id="SSF54001">
    <property type="entry name" value="Cysteine proteinases"/>
    <property type="match status" value="1"/>
</dbReference>
<gene>
    <name evidence="6" type="ORF">H8700_06035</name>
</gene>
<dbReference type="Pfam" id="PF00877">
    <property type="entry name" value="NLPC_P60"/>
    <property type="match status" value="1"/>
</dbReference>
<dbReference type="Gene3D" id="3.90.1720.10">
    <property type="entry name" value="endopeptidase domain like (from Nostoc punctiforme)"/>
    <property type="match status" value="1"/>
</dbReference>
<dbReference type="Gene3D" id="2.60.40.1080">
    <property type="match status" value="1"/>
</dbReference>
<dbReference type="Pfam" id="PF02368">
    <property type="entry name" value="Big_2"/>
    <property type="match status" value="1"/>
</dbReference>
<evidence type="ECO:0000256" key="2">
    <source>
        <dbReference type="ARBA" id="ARBA00022670"/>
    </source>
</evidence>
<evidence type="ECO:0000313" key="7">
    <source>
        <dbReference type="Proteomes" id="UP000637513"/>
    </source>
</evidence>
<protein>
    <submittedName>
        <fullName evidence="6">C40 family peptidase</fullName>
    </submittedName>
</protein>
<keyword evidence="3" id="KW-0378">Hydrolase</keyword>
<keyword evidence="7" id="KW-1185">Reference proteome</keyword>
<keyword evidence="4" id="KW-0788">Thiol protease</keyword>
<dbReference type="InterPro" id="IPR000064">
    <property type="entry name" value="NLP_P60_dom"/>
</dbReference>
<evidence type="ECO:0000313" key="6">
    <source>
        <dbReference type="EMBL" id="MBC8557263.1"/>
    </source>
</evidence>
<comment type="caution">
    <text evidence="6">The sequence shown here is derived from an EMBL/GenBank/DDBJ whole genome shotgun (WGS) entry which is preliminary data.</text>
</comment>
<dbReference type="InterPro" id="IPR003343">
    <property type="entry name" value="Big_2"/>
</dbReference>
<evidence type="ECO:0000256" key="3">
    <source>
        <dbReference type="ARBA" id="ARBA00022801"/>
    </source>
</evidence>
<dbReference type="EMBL" id="JACRSW010000027">
    <property type="protein sequence ID" value="MBC8557263.1"/>
    <property type="molecule type" value="Genomic_DNA"/>
</dbReference>
<dbReference type="PROSITE" id="PS51935">
    <property type="entry name" value="NLPC_P60"/>
    <property type="match status" value="1"/>
</dbReference>
<dbReference type="RefSeq" id="WP_249304306.1">
    <property type="nucleotide sequence ID" value="NZ_JACRSW010000027.1"/>
</dbReference>